<feature type="non-terminal residue" evidence="1">
    <location>
        <position position="73"/>
    </location>
</feature>
<sequence length="73" mass="7863">MVPQNEKCYVPDYGTDFLYFDGANLYILDTGFSWAKVEVASACGSGAAFVLAAEYALRLTGVPAVSRCQVAME</sequence>
<evidence type="ECO:0000313" key="1">
    <source>
        <dbReference type="EMBL" id="KKL74874.1"/>
    </source>
</evidence>
<proteinExistence type="predicted"/>
<dbReference type="EMBL" id="LAZR01024518">
    <property type="protein sequence ID" value="KKL74874.1"/>
    <property type="molecule type" value="Genomic_DNA"/>
</dbReference>
<organism evidence="1">
    <name type="scientific">marine sediment metagenome</name>
    <dbReference type="NCBI Taxonomy" id="412755"/>
    <lineage>
        <taxon>unclassified sequences</taxon>
        <taxon>metagenomes</taxon>
        <taxon>ecological metagenomes</taxon>
    </lineage>
</organism>
<gene>
    <name evidence="1" type="ORF">LCGC14_2060540</name>
</gene>
<reference evidence="1" key="1">
    <citation type="journal article" date="2015" name="Nature">
        <title>Complex archaea that bridge the gap between prokaryotes and eukaryotes.</title>
        <authorList>
            <person name="Spang A."/>
            <person name="Saw J.H."/>
            <person name="Jorgensen S.L."/>
            <person name="Zaremba-Niedzwiedzka K."/>
            <person name="Martijn J."/>
            <person name="Lind A.E."/>
            <person name="van Eijk R."/>
            <person name="Schleper C."/>
            <person name="Guy L."/>
            <person name="Ettema T.J."/>
        </authorList>
    </citation>
    <scope>NUCLEOTIDE SEQUENCE</scope>
</reference>
<accession>A0A0F9ELG9</accession>
<protein>
    <submittedName>
        <fullName evidence="1">Uncharacterized protein</fullName>
    </submittedName>
</protein>
<dbReference type="AlphaFoldDB" id="A0A0F9ELG9"/>
<comment type="caution">
    <text evidence="1">The sequence shown here is derived from an EMBL/GenBank/DDBJ whole genome shotgun (WGS) entry which is preliminary data.</text>
</comment>
<name>A0A0F9ELG9_9ZZZZ</name>